<accession>A0ABQ2RSB3</accession>
<name>A0ABQ2RSB3_9DEIO</name>
<dbReference type="InterPro" id="IPR016181">
    <property type="entry name" value="Acyl_CoA_acyltransferase"/>
</dbReference>
<dbReference type="SUPFAM" id="SSF55729">
    <property type="entry name" value="Acyl-CoA N-acyltransferases (Nat)"/>
    <property type="match status" value="1"/>
</dbReference>
<dbReference type="PANTHER" id="PTHR43415">
    <property type="entry name" value="SPERMIDINE N(1)-ACETYLTRANSFERASE"/>
    <property type="match status" value="1"/>
</dbReference>
<sequence length="195" mass="21397">MPTQPSLTLPTLTLPALTLRSRRDDDLPTLWRWLHAESDPEWQRWDAPYFHAASGPSTLSLTDFTAREGGRAPDPHGRIVALDGACIGQVSRAEEAPAGGGWWDLGVLIFDPQHWGGGLGTRALDLWVAATFAETDAHVLTLTTWGGNERMIRAAARLGFRECARIPQARAWAGQRWDSVKLAQLRTDRAAGQAP</sequence>
<proteinExistence type="predicted"/>
<reference evidence="3" key="1">
    <citation type="journal article" date="2019" name="Int. J. Syst. Evol. Microbiol.">
        <title>The Global Catalogue of Microorganisms (GCM) 10K type strain sequencing project: providing services to taxonomists for standard genome sequencing and annotation.</title>
        <authorList>
            <consortium name="The Broad Institute Genomics Platform"/>
            <consortium name="The Broad Institute Genome Sequencing Center for Infectious Disease"/>
            <person name="Wu L."/>
            <person name="Ma J."/>
        </authorList>
    </citation>
    <scope>NUCLEOTIDE SEQUENCE [LARGE SCALE GENOMIC DNA]</scope>
    <source>
        <strain evidence="3">JCM 31404</strain>
    </source>
</reference>
<gene>
    <name evidence="2" type="ORF">GCM10008959_11760</name>
</gene>
<protein>
    <submittedName>
        <fullName evidence="2">N-acetyltransferase</fullName>
    </submittedName>
</protein>
<evidence type="ECO:0000313" key="3">
    <source>
        <dbReference type="Proteomes" id="UP000634308"/>
    </source>
</evidence>
<dbReference type="EMBL" id="BMQM01000005">
    <property type="protein sequence ID" value="GGR52064.1"/>
    <property type="molecule type" value="Genomic_DNA"/>
</dbReference>
<evidence type="ECO:0000259" key="1">
    <source>
        <dbReference type="PROSITE" id="PS51186"/>
    </source>
</evidence>
<dbReference type="Gene3D" id="3.40.630.30">
    <property type="match status" value="1"/>
</dbReference>
<feature type="domain" description="N-acetyltransferase" evidence="1">
    <location>
        <begin position="17"/>
        <end position="187"/>
    </location>
</feature>
<dbReference type="PANTHER" id="PTHR43415:SF4">
    <property type="entry name" value="N-ACETYLTRANSFERASE DOMAIN-CONTAINING PROTEIN"/>
    <property type="match status" value="1"/>
</dbReference>
<dbReference type="InterPro" id="IPR000182">
    <property type="entry name" value="GNAT_dom"/>
</dbReference>
<keyword evidence="3" id="KW-1185">Reference proteome</keyword>
<evidence type="ECO:0000313" key="2">
    <source>
        <dbReference type="EMBL" id="GGR52064.1"/>
    </source>
</evidence>
<dbReference type="Pfam" id="PF13302">
    <property type="entry name" value="Acetyltransf_3"/>
    <property type="match status" value="1"/>
</dbReference>
<dbReference type="PROSITE" id="PS51186">
    <property type="entry name" value="GNAT"/>
    <property type="match status" value="1"/>
</dbReference>
<organism evidence="2 3">
    <name type="scientific">Deinococcus seoulensis</name>
    <dbReference type="NCBI Taxonomy" id="1837379"/>
    <lineage>
        <taxon>Bacteria</taxon>
        <taxon>Thermotogati</taxon>
        <taxon>Deinococcota</taxon>
        <taxon>Deinococci</taxon>
        <taxon>Deinococcales</taxon>
        <taxon>Deinococcaceae</taxon>
        <taxon>Deinococcus</taxon>
    </lineage>
</organism>
<dbReference type="Proteomes" id="UP000634308">
    <property type="component" value="Unassembled WGS sequence"/>
</dbReference>
<comment type="caution">
    <text evidence="2">The sequence shown here is derived from an EMBL/GenBank/DDBJ whole genome shotgun (WGS) entry which is preliminary data.</text>
</comment>
<dbReference type="RefSeq" id="WP_189064061.1">
    <property type="nucleotide sequence ID" value="NZ_BMQM01000005.1"/>
</dbReference>